<feature type="domain" description="ABC transmembrane type-1" evidence="9">
    <location>
        <begin position="180"/>
        <end position="368"/>
    </location>
</feature>
<feature type="transmembrane region" description="Helical" evidence="7">
    <location>
        <begin position="345"/>
        <end position="368"/>
    </location>
</feature>
<gene>
    <name evidence="10" type="ORF">GJR96_10800</name>
</gene>
<feature type="transmembrane region" description="Helical" evidence="7">
    <location>
        <begin position="63"/>
        <end position="81"/>
    </location>
</feature>
<feature type="transmembrane region" description="Helical" evidence="7">
    <location>
        <begin position="101"/>
        <end position="120"/>
    </location>
</feature>
<proteinExistence type="inferred from homology"/>
<dbReference type="PANTHER" id="PTHR43386:SF1">
    <property type="entry name" value="D,D-DIPEPTIDE TRANSPORT SYSTEM PERMEASE PROTEIN DDPC-RELATED"/>
    <property type="match status" value="1"/>
</dbReference>
<evidence type="ECO:0000256" key="2">
    <source>
        <dbReference type="ARBA" id="ARBA00022448"/>
    </source>
</evidence>
<dbReference type="GO" id="GO:0005886">
    <property type="term" value="C:plasma membrane"/>
    <property type="evidence" value="ECO:0007669"/>
    <property type="project" value="UniProtKB-SubCell"/>
</dbReference>
<keyword evidence="4 7" id="KW-0812">Transmembrane</keyword>
<keyword evidence="3" id="KW-1003">Cell membrane</keyword>
<dbReference type="EMBL" id="WKJO01000001">
    <property type="protein sequence ID" value="MRX22445.1"/>
    <property type="molecule type" value="Genomic_DNA"/>
</dbReference>
<dbReference type="GO" id="GO:0055085">
    <property type="term" value="P:transmembrane transport"/>
    <property type="evidence" value="ECO:0007669"/>
    <property type="project" value="InterPro"/>
</dbReference>
<evidence type="ECO:0000256" key="8">
    <source>
        <dbReference type="SAM" id="MobiDB-lite"/>
    </source>
</evidence>
<comment type="similarity">
    <text evidence="7">Belongs to the binding-protein-dependent transport system permease family.</text>
</comment>
<dbReference type="CDD" id="cd06261">
    <property type="entry name" value="TM_PBP2"/>
    <property type="match status" value="1"/>
</dbReference>
<evidence type="ECO:0000256" key="6">
    <source>
        <dbReference type="ARBA" id="ARBA00023136"/>
    </source>
</evidence>
<dbReference type="SUPFAM" id="SSF161098">
    <property type="entry name" value="MetI-like"/>
    <property type="match status" value="1"/>
</dbReference>
<name>A0A6A8GGZ9_9EURY</name>
<feature type="transmembrane region" description="Helical" evidence="7">
    <location>
        <begin position="183"/>
        <end position="207"/>
    </location>
</feature>
<evidence type="ECO:0000259" key="9">
    <source>
        <dbReference type="PROSITE" id="PS50928"/>
    </source>
</evidence>
<sequence length="381" mass="40912">MTDTVTGAGADDDPSAGNDPASRVAWKPFVLVVGLLGFAALAWYSSNVDSLPLLGDLRRIDFLFAPSLFLFAVYGVAPVILEPGRARPLWNYASRRPLVAFSLLWVAAFVVVGLLAPVFIDLSFDLDATNQSPVFTAVSTTFTDDCVGTAVDGRCFGTWEHPLGTTGIGRDVSKLVLYGAREALTFATIVAALIVPIATTVGVVAGYRGGWTDEILMRIVDVQQTLPAFVIYLIASFLYGESEFLLVVVFGLTSWGSVARIVRNETLHLRASEYVTAALVVGAGTPHILRRHILPKLSGPIATAVTRQIPMLLLVEAALSYMDLTVVTTGSWGRTIRTGLVEFPQAWWVSTVPVVVLCVTIVAFSVLGDALREVADPRLGD</sequence>
<evidence type="ECO:0000256" key="4">
    <source>
        <dbReference type="ARBA" id="ARBA00022692"/>
    </source>
</evidence>
<keyword evidence="2 7" id="KW-0813">Transport</keyword>
<dbReference type="InterPro" id="IPR050366">
    <property type="entry name" value="BP-dependent_transpt_permease"/>
</dbReference>
<dbReference type="RefSeq" id="WP_151162938.1">
    <property type="nucleotide sequence ID" value="NZ_WKJO01000001.1"/>
</dbReference>
<dbReference type="Proteomes" id="UP000439022">
    <property type="component" value="Unassembled WGS sequence"/>
</dbReference>
<evidence type="ECO:0000256" key="7">
    <source>
        <dbReference type="RuleBase" id="RU363032"/>
    </source>
</evidence>
<comment type="caution">
    <text evidence="10">The sequence shown here is derived from an EMBL/GenBank/DDBJ whole genome shotgun (WGS) entry which is preliminary data.</text>
</comment>
<reference evidence="10 11" key="1">
    <citation type="submission" date="2019-11" db="EMBL/GenBank/DDBJ databases">
        <title>Whole genome sequence of Haloferax sp. MBLA0076.</title>
        <authorList>
            <person name="Seo M.-J."/>
            <person name="Cho E.-S."/>
        </authorList>
    </citation>
    <scope>NUCLEOTIDE SEQUENCE [LARGE SCALE GENOMIC DNA]</scope>
    <source>
        <strain evidence="10 11">MBLA0076</strain>
    </source>
</reference>
<organism evidence="10 11">
    <name type="scientific">Haloferax litoreum</name>
    <dbReference type="NCBI Taxonomy" id="2666140"/>
    <lineage>
        <taxon>Archaea</taxon>
        <taxon>Methanobacteriati</taxon>
        <taxon>Methanobacteriota</taxon>
        <taxon>Stenosarchaea group</taxon>
        <taxon>Halobacteria</taxon>
        <taxon>Halobacteriales</taxon>
        <taxon>Haloferacaceae</taxon>
        <taxon>Haloferax</taxon>
    </lineage>
</organism>
<feature type="transmembrane region" description="Helical" evidence="7">
    <location>
        <begin position="24"/>
        <end position="43"/>
    </location>
</feature>
<dbReference type="AlphaFoldDB" id="A0A6A8GGZ9"/>
<dbReference type="Gene3D" id="1.10.3720.10">
    <property type="entry name" value="MetI-like"/>
    <property type="match status" value="1"/>
</dbReference>
<protein>
    <submittedName>
        <fullName evidence="10">ABC transporter permease subunit</fullName>
    </submittedName>
</protein>
<comment type="subcellular location">
    <subcellularLocation>
        <location evidence="1 7">Cell membrane</location>
        <topology evidence="1 7">Multi-pass membrane protein</topology>
    </subcellularLocation>
</comment>
<dbReference type="InterPro" id="IPR000515">
    <property type="entry name" value="MetI-like"/>
</dbReference>
<evidence type="ECO:0000256" key="3">
    <source>
        <dbReference type="ARBA" id="ARBA00022475"/>
    </source>
</evidence>
<keyword evidence="11" id="KW-1185">Reference proteome</keyword>
<keyword evidence="5 7" id="KW-1133">Transmembrane helix</keyword>
<evidence type="ECO:0000313" key="11">
    <source>
        <dbReference type="Proteomes" id="UP000439022"/>
    </source>
</evidence>
<evidence type="ECO:0000313" key="10">
    <source>
        <dbReference type="EMBL" id="MRX22445.1"/>
    </source>
</evidence>
<dbReference type="Pfam" id="PF00528">
    <property type="entry name" value="BPD_transp_1"/>
    <property type="match status" value="1"/>
</dbReference>
<accession>A0A6A8GGZ9</accession>
<feature type="region of interest" description="Disordered" evidence="8">
    <location>
        <begin position="1"/>
        <end position="20"/>
    </location>
</feature>
<dbReference type="InterPro" id="IPR035906">
    <property type="entry name" value="MetI-like_sf"/>
</dbReference>
<keyword evidence="6 7" id="KW-0472">Membrane</keyword>
<dbReference type="PANTHER" id="PTHR43386">
    <property type="entry name" value="OLIGOPEPTIDE TRANSPORT SYSTEM PERMEASE PROTEIN APPC"/>
    <property type="match status" value="1"/>
</dbReference>
<evidence type="ECO:0000256" key="5">
    <source>
        <dbReference type="ARBA" id="ARBA00022989"/>
    </source>
</evidence>
<dbReference type="PROSITE" id="PS50928">
    <property type="entry name" value="ABC_TM1"/>
    <property type="match status" value="1"/>
</dbReference>
<evidence type="ECO:0000256" key="1">
    <source>
        <dbReference type="ARBA" id="ARBA00004651"/>
    </source>
</evidence>